<proteinExistence type="predicted"/>
<accession>A0ACB9M895</accession>
<organism evidence="1 2">
    <name type="scientific">Melastoma candidum</name>
    <dbReference type="NCBI Taxonomy" id="119954"/>
    <lineage>
        <taxon>Eukaryota</taxon>
        <taxon>Viridiplantae</taxon>
        <taxon>Streptophyta</taxon>
        <taxon>Embryophyta</taxon>
        <taxon>Tracheophyta</taxon>
        <taxon>Spermatophyta</taxon>
        <taxon>Magnoliopsida</taxon>
        <taxon>eudicotyledons</taxon>
        <taxon>Gunneridae</taxon>
        <taxon>Pentapetalae</taxon>
        <taxon>rosids</taxon>
        <taxon>malvids</taxon>
        <taxon>Myrtales</taxon>
        <taxon>Melastomataceae</taxon>
        <taxon>Melastomatoideae</taxon>
        <taxon>Melastomateae</taxon>
        <taxon>Melastoma</taxon>
    </lineage>
</organism>
<dbReference type="EMBL" id="CM042889">
    <property type="protein sequence ID" value="KAI4319697.1"/>
    <property type="molecule type" value="Genomic_DNA"/>
</dbReference>
<protein>
    <submittedName>
        <fullName evidence="1">Uncharacterized protein</fullName>
    </submittedName>
</protein>
<evidence type="ECO:0000313" key="2">
    <source>
        <dbReference type="Proteomes" id="UP001057402"/>
    </source>
</evidence>
<evidence type="ECO:0000313" key="1">
    <source>
        <dbReference type="EMBL" id="KAI4319697.1"/>
    </source>
</evidence>
<comment type="caution">
    <text evidence="1">The sequence shown here is derived from an EMBL/GenBank/DDBJ whole genome shotgun (WGS) entry which is preliminary data.</text>
</comment>
<gene>
    <name evidence="1" type="ORF">MLD38_033267</name>
</gene>
<sequence>MFPKMNHHCILAMLLFLLLLSFGFSLVISIESSLLAQPSSWPTPNCTKACGGIDIPYPFGIGPGCFLKDEDWFEIECQSSAPSQAIPVLKKAQLEVINISFPNDVVSYSRLNVRYPIISDPRCMGNQTGSPVSLLGSPFSYSEDTVLFTVGCNAHALLTTSDNQEYGCGTDDYYNPSRNGSCLNGTNSCFIRIPSMSEEFMVAFTGGAEGNCTYVLLTDREWLPLQNLQSILDQKFSPLGLLWGIPSTASLASRMNPHNLSFIENREHNYSCNGDDRMDHLYCRCSSGFRGNPYMETCEDIDECAEQDKDNPRCDYGLKCVNKRGGFACVDSWRKARFVLIGIGSALGALLLLFMIWRLHKFIKKRKEIKLRKKFFERNGGLLLQQQLNSPEGGLEKGRIFTLMDLVVATDNFNKSRVLGHGGQGTVYKGMLIDGRIVAIKKSTAVDEGMLEQFINE</sequence>
<keyword evidence="2" id="KW-1185">Reference proteome</keyword>
<reference evidence="2" key="1">
    <citation type="journal article" date="2023" name="Front. Plant Sci.">
        <title>Chromosomal-level genome assembly of Melastoma candidum provides insights into trichome evolution.</title>
        <authorList>
            <person name="Zhong Y."/>
            <person name="Wu W."/>
            <person name="Sun C."/>
            <person name="Zou P."/>
            <person name="Liu Y."/>
            <person name="Dai S."/>
            <person name="Zhou R."/>
        </authorList>
    </citation>
    <scope>NUCLEOTIDE SEQUENCE [LARGE SCALE GENOMIC DNA]</scope>
</reference>
<name>A0ACB9M895_9MYRT</name>
<dbReference type="Proteomes" id="UP001057402">
    <property type="component" value="Chromosome 10"/>
</dbReference>
<feature type="non-terminal residue" evidence="1">
    <location>
        <position position="457"/>
    </location>
</feature>